<dbReference type="CDD" id="cd00052">
    <property type="entry name" value="EH"/>
    <property type="match status" value="1"/>
</dbReference>
<reference evidence="3 4" key="1">
    <citation type="submission" date="2018-06" db="EMBL/GenBank/DDBJ databases">
        <title>Complete Genomes of Monosporascus.</title>
        <authorList>
            <person name="Robinson A.J."/>
            <person name="Natvig D.O."/>
        </authorList>
    </citation>
    <scope>NUCLEOTIDE SEQUENCE [LARGE SCALE GENOMIC DNA]</scope>
    <source>
        <strain evidence="3 4">CBS 609.92</strain>
    </source>
</reference>
<feature type="compositionally biased region" description="Low complexity" evidence="1">
    <location>
        <begin position="533"/>
        <end position="548"/>
    </location>
</feature>
<dbReference type="Pfam" id="PF12763">
    <property type="entry name" value="EH"/>
    <property type="match status" value="1"/>
</dbReference>
<feature type="compositionally biased region" description="Low complexity" evidence="1">
    <location>
        <begin position="624"/>
        <end position="640"/>
    </location>
</feature>
<feature type="region of interest" description="Disordered" evidence="1">
    <location>
        <begin position="158"/>
        <end position="195"/>
    </location>
</feature>
<feature type="compositionally biased region" description="Pro residues" evidence="1">
    <location>
        <begin position="408"/>
        <end position="417"/>
    </location>
</feature>
<proteinExistence type="predicted"/>
<dbReference type="InterPro" id="IPR000261">
    <property type="entry name" value="EH_dom"/>
</dbReference>
<dbReference type="InterPro" id="IPR011992">
    <property type="entry name" value="EF-hand-dom_pair"/>
</dbReference>
<dbReference type="Proteomes" id="UP000294003">
    <property type="component" value="Unassembled WGS sequence"/>
</dbReference>
<feature type="compositionally biased region" description="Pro residues" evidence="1">
    <location>
        <begin position="269"/>
        <end position="278"/>
    </location>
</feature>
<feature type="compositionally biased region" description="Low complexity" evidence="1">
    <location>
        <begin position="254"/>
        <end position="268"/>
    </location>
</feature>
<feature type="compositionally biased region" description="Pro residues" evidence="1">
    <location>
        <begin position="444"/>
        <end position="465"/>
    </location>
</feature>
<feature type="compositionally biased region" description="Polar residues" evidence="1">
    <location>
        <begin position="347"/>
        <end position="371"/>
    </location>
</feature>
<keyword evidence="4" id="KW-1185">Reference proteome</keyword>
<dbReference type="SMART" id="SM00027">
    <property type="entry name" value="EH"/>
    <property type="match status" value="1"/>
</dbReference>
<evidence type="ECO:0000256" key="1">
    <source>
        <dbReference type="SAM" id="MobiDB-lite"/>
    </source>
</evidence>
<organism evidence="3 4">
    <name type="scientific">Monosporascus cannonballus</name>
    <dbReference type="NCBI Taxonomy" id="155416"/>
    <lineage>
        <taxon>Eukaryota</taxon>
        <taxon>Fungi</taxon>
        <taxon>Dikarya</taxon>
        <taxon>Ascomycota</taxon>
        <taxon>Pezizomycotina</taxon>
        <taxon>Sordariomycetes</taxon>
        <taxon>Xylariomycetidae</taxon>
        <taxon>Xylariales</taxon>
        <taxon>Xylariales incertae sedis</taxon>
        <taxon>Monosporascus</taxon>
    </lineage>
</organism>
<dbReference type="SUPFAM" id="SSF47473">
    <property type="entry name" value="EF-hand"/>
    <property type="match status" value="1"/>
</dbReference>
<evidence type="ECO:0000259" key="2">
    <source>
        <dbReference type="PROSITE" id="PS50031"/>
    </source>
</evidence>
<feature type="compositionally biased region" description="Low complexity" evidence="1">
    <location>
        <begin position="428"/>
        <end position="443"/>
    </location>
</feature>
<feature type="compositionally biased region" description="Basic residues" evidence="1">
    <location>
        <begin position="556"/>
        <end position="586"/>
    </location>
</feature>
<evidence type="ECO:0000313" key="4">
    <source>
        <dbReference type="Proteomes" id="UP000294003"/>
    </source>
</evidence>
<comment type="caution">
    <text evidence="3">The sequence shown here is derived from an EMBL/GenBank/DDBJ whole genome shotgun (WGS) entry which is preliminary data.</text>
</comment>
<sequence length="759" mass="81409">MNRSGTPIRNRPSASAGGLSNDDGATYKAALKGASLAFQNTGSKQPQSAVATTQARTVDNRALIAATSTSHHHGLALSRSPPRDRPAGASRQTTGNSFISSGNGGSDVEHGAAVGQMPPQPLQQTIQHQGLAAVPLLMPPGKQAMAGSRSPSFIAASLAASRSGSPSARQPAQSPHPYAQQAARRRQGDNASVHSAATSVTSLDLATDADPLPSTNTLITLFENKGCDADPVKKQVTASNDSKPAISGPKPKPRSATPPRAPSPVTRPVSPPTMPANPPVRRKPVSPPARVKQPAGEQPLTQKPRMVVEPKKRPPAPPPPRSTRSEVGGSISARPVTPKRKPRASTPPRSISRANTVILSPQPRRVSSQSILARKSSYDILGSRSKTPPAVKPKPQHRASVHHVEQPSAPPKEPPPATELVQQDHRPSSSSSDDTFVSASSAPSPQPDSPRRPGIPPSTPDPPRSARPASRQSTPARSQGRPPSLPQRQQQQQTPDMPLSSLTNAIMAGSLANSRLTPSKPPQKASPTPPSSRRPTPRLRQTLRQPPSKSDDEGARRHRNHHHHHRARKAFGKSNKHAHHEGQRKRWREEITARERKRYEGVWASNRGYLLDRAPDDAHPIPGRNQNRSQSQSQSQNQNQDPKTPHRGEPSGAAEPENNNKHPPGGDGKDLVANVVVRDIWARSRLPFDELAEVWDLVDRHGRGALDKTEFVVGMWLIDQRLRGRKIPRKVGDSVWWSANGVRVKGPKGGGGGGGGKRK</sequence>
<evidence type="ECO:0000313" key="3">
    <source>
        <dbReference type="EMBL" id="RYO78194.1"/>
    </source>
</evidence>
<accession>A0ABY0GZB4</accession>
<feature type="compositionally biased region" description="Low complexity" evidence="1">
    <location>
        <begin position="466"/>
        <end position="493"/>
    </location>
</feature>
<protein>
    <recommendedName>
        <fullName evidence="2">EH domain-containing protein</fullName>
    </recommendedName>
</protein>
<feature type="domain" description="EH" evidence="2">
    <location>
        <begin position="678"/>
        <end position="728"/>
    </location>
</feature>
<dbReference type="Gene3D" id="1.10.238.10">
    <property type="entry name" value="EF-hand"/>
    <property type="match status" value="1"/>
</dbReference>
<feature type="region of interest" description="Disordered" evidence="1">
    <location>
        <begin position="67"/>
        <end position="118"/>
    </location>
</feature>
<feature type="region of interest" description="Disordered" evidence="1">
    <location>
        <begin position="1"/>
        <end position="25"/>
    </location>
</feature>
<feature type="region of interest" description="Disordered" evidence="1">
    <location>
        <begin position="613"/>
        <end position="670"/>
    </location>
</feature>
<name>A0ABY0GZB4_9PEZI</name>
<feature type="region of interest" description="Disordered" evidence="1">
    <location>
        <begin position="224"/>
        <end position="589"/>
    </location>
</feature>
<feature type="compositionally biased region" description="Polar residues" evidence="1">
    <location>
        <begin position="160"/>
        <end position="173"/>
    </location>
</feature>
<dbReference type="EMBL" id="QJNS01000400">
    <property type="protein sequence ID" value="RYO78194.1"/>
    <property type="molecule type" value="Genomic_DNA"/>
</dbReference>
<gene>
    <name evidence="3" type="ORF">DL762_008821</name>
</gene>
<dbReference type="PROSITE" id="PS50031">
    <property type="entry name" value="EH"/>
    <property type="match status" value="1"/>
</dbReference>